<reference evidence="3" key="1">
    <citation type="submission" date="2020-05" db="EMBL/GenBank/DDBJ databases">
        <authorList>
            <person name="Chiriac C."/>
            <person name="Salcher M."/>
            <person name="Ghai R."/>
            <person name="Kavagutti S V."/>
        </authorList>
    </citation>
    <scope>NUCLEOTIDE SEQUENCE</scope>
</reference>
<dbReference type="InterPro" id="IPR036388">
    <property type="entry name" value="WH-like_DNA-bd_sf"/>
</dbReference>
<proteinExistence type="predicted"/>
<dbReference type="InterPro" id="IPR005149">
    <property type="entry name" value="Tscrpt_reg_PadR_N"/>
</dbReference>
<organism evidence="3">
    <name type="scientific">freshwater metagenome</name>
    <dbReference type="NCBI Taxonomy" id="449393"/>
    <lineage>
        <taxon>unclassified sequences</taxon>
        <taxon>metagenomes</taxon>
        <taxon>ecological metagenomes</taxon>
    </lineage>
</organism>
<dbReference type="Pfam" id="PF03551">
    <property type="entry name" value="PadR"/>
    <property type="match status" value="1"/>
</dbReference>
<evidence type="ECO:0000259" key="2">
    <source>
        <dbReference type="Pfam" id="PF03551"/>
    </source>
</evidence>
<dbReference type="InterPro" id="IPR036390">
    <property type="entry name" value="WH_DNA-bd_sf"/>
</dbReference>
<gene>
    <name evidence="3" type="ORF">UFOPK3516_01380</name>
</gene>
<feature type="domain" description="Transcription regulator PadR N-terminal" evidence="2">
    <location>
        <begin position="7"/>
        <end position="76"/>
    </location>
</feature>
<accession>A0A6J7GQE2</accession>
<protein>
    <submittedName>
        <fullName evidence="3">Unannotated protein</fullName>
    </submittedName>
</protein>
<dbReference type="AlphaFoldDB" id="A0A6J7GQE2"/>
<evidence type="ECO:0000313" key="3">
    <source>
        <dbReference type="EMBL" id="CAB4909176.1"/>
    </source>
</evidence>
<sequence>MSVRDCLLAIMTLGPQYGLQLHAELTSRTPHRAATNVGQIYSTLDRLVRDKKVEAGGQTPDGLPLYQLTSDGSREIGAWLEPESISRESTWSDLLDIVFMIRSLPNVDPLPACDALDFAFAELPEPTQGSDARARTAWLLTRAEEDFATSMRAIVDRTRVELERDKPHGWGLSMQRPKRGRRPLNPTS</sequence>
<evidence type="ECO:0000256" key="1">
    <source>
        <dbReference type="SAM" id="MobiDB-lite"/>
    </source>
</evidence>
<name>A0A6J7GQE2_9ZZZZ</name>
<dbReference type="Gene3D" id="1.10.10.10">
    <property type="entry name" value="Winged helix-like DNA-binding domain superfamily/Winged helix DNA-binding domain"/>
    <property type="match status" value="1"/>
</dbReference>
<dbReference type="EMBL" id="CAFBMB010000145">
    <property type="protein sequence ID" value="CAB4909176.1"/>
    <property type="molecule type" value="Genomic_DNA"/>
</dbReference>
<feature type="region of interest" description="Disordered" evidence="1">
    <location>
        <begin position="166"/>
        <end position="188"/>
    </location>
</feature>
<dbReference type="SUPFAM" id="SSF46785">
    <property type="entry name" value="Winged helix' DNA-binding domain"/>
    <property type="match status" value="1"/>
</dbReference>